<dbReference type="InterPro" id="IPR004391">
    <property type="entry name" value="Glu_race"/>
</dbReference>
<evidence type="ECO:0000256" key="2">
    <source>
        <dbReference type="ARBA" id="ARBA00013090"/>
    </source>
</evidence>
<dbReference type="Pfam" id="PF01177">
    <property type="entry name" value="Asp_Glu_race"/>
    <property type="match status" value="1"/>
</dbReference>
<dbReference type="Gene3D" id="3.40.50.1860">
    <property type="match status" value="2"/>
</dbReference>
<evidence type="ECO:0000256" key="6">
    <source>
        <dbReference type="ARBA" id="ARBA00023316"/>
    </source>
</evidence>
<dbReference type="InterPro" id="IPR033134">
    <property type="entry name" value="Asp/Glu_racemase_AS_2"/>
</dbReference>
<dbReference type="GO" id="GO:0008360">
    <property type="term" value="P:regulation of cell shape"/>
    <property type="evidence" value="ECO:0007669"/>
    <property type="project" value="UniProtKB-KW"/>
</dbReference>
<organism evidence="8 9">
    <name type="scientific">Parendozoicomonas haliclonae</name>
    <dbReference type="NCBI Taxonomy" id="1960125"/>
    <lineage>
        <taxon>Bacteria</taxon>
        <taxon>Pseudomonadati</taxon>
        <taxon>Pseudomonadota</taxon>
        <taxon>Gammaproteobacteria</taxon>
        <taxon>Oceanospirillales</taxon>
        <taxon>Endozoicomonadaceae</taxon>
        <taxon>Parendozoicomonas</taxon>
    </lineage>
</organism>
<dbReference type="HAMAP" id="MF_00258">
    <property type="entry name" value="Glu_racemase"/>
    <property type="match status" value="1"/>
</dbReference>
<dbReference type="GO" id="GO:0009252">
    <property type="term" value="P:peptidoglycan biosynthetic process"/>
    <property type="evidence" value="ECO:0007669"/>
    <property type="project" value="UniProtKB-UniRule"/>
</dbReference>
<dbReference type="EMBL" id="FWPT01000004">
    <property type="protein sequence ID" value="SMA46739.1"/>
    <property type="molecule type" value="Genomic_DNA"/>
</dbReference>
<evidence type="ECO:0000256" key="5">
    <source>
        <dbReference type="ARBA" id="ARBA00023235"/>
    </source>
</evidence>
<comment type="catalytic activity">
    <reaction evidence="1 7">
        <text>L-glutamate = D-glutamate</text>
        <dbReference type="Rhea" id="RHEA:12813"/>
        <dbReference type="ChEBI" id="CHEBI:29985"/>
        <dbReference type="ChEBI" id="CHEBI:29986"/>
        <dbReference type="EC" id="5.1.1.3"/>
    </reaction>
</comment>
<comment type="pathway">
    <text evidence="7">Cell wall biogenesis; peptidoglycan biosynthesis.</text>
</comment>
<feature type="active site" description="Proton donor/acceptor" evidence="7">
    <location>
        <position position="72"/>
    </location>
</feature>
<proteinExistence type="inferred from homology"/>
<evidence type="ECO:0000256" key="1">
    <source>
        <dbReference type="ARBA" id="ARBA00001602"/>
    </source>
</evidence>
<evidence type="ECO:0000313" key="9">
    <source>
        <dbReference type="Proteomes" id="UP000196573"/>
    </source>
</evidence>
<evidence type="ECO:0000256" key="3">
    <source>
        <dbReference type="ARBA" id="ARBA00022960"/>
    </source>
</evidence>
<keyword evidence="3 7" id="KW-0133">Cell shape</keyword>
<feature type="binding site" evidence="7">
    <location>
        <begin position="8"/>
        <end position="9"/>
    </location>
    <ligand>
        <name>substrate</name>
    </ligand>
</feature>
<dbReference type="Proteomes" id="UP000196573">
    <property type="component" value="Unassembled WGS sequence"/>
</dbReference>
<dbReference type="EC" id="5.1.1.3" evidence="2 7"/>
<dbReference type="InterPro" id="IPR015942">
    <property type="entry name" value="Asp/Glu/hydantoin_racemase"/>
</dbReference>
<keyword evidence="9" id="KW-1185">Reference proteome</keyword>
<dbReference type="AlphaFoldDB" id="A0A1X7AK38"/>
<keyword evidence="6 7" id="KW-0961">Cell wall biogenesis/degradation</keyword>
<feature type="active site" description="Proton donor/acceptor" evidence="7">
    <location>
        <position position="184"/>
    </location>
</feature>
<dbReference type="SUPFAM" id="SSF53681">
    <property type="entry name" value="Aspartate/glutamate racemase"/>
    <property type="match status" value="2"/>
</dbReference>
<keyword evidence="5 7" id="KW-0413">Isomerase</keyword>
<sequence>MNPIVILDSGAGGLTVFDEINRMMPWLPVVYCADNAGFPYGPKPEDEVTERVCHYLSLLNERYSPALVVIACNTASTVALTAARERLDIPVVGVVPAIKTAATLSQNRCIGLLATPGTVNRNYTDNLIHEFASDCSVIKVGSTDLVHIAESSFCGEAISTQKLETILHPFLEADVQPDHIVLGCTHFPLVREELSTVMPDVTWVDSGEAIARRVFSLLGNHINEETATPKHIAHLTGDGEQAQLFTSAIAGRGFHALSVLP</sequence>
<dbReference type="PANTHER" id="PTHR21198">
    <property type="entry name" value="GLUTAMATE RACEMASE"/>
    <property type="match status" value="1"/>
</dbReference>
<feature type="binding site" evidence="7">
    <location>
        <begin position="185"/>
        <end position="186"/>
    </location>
    <ligand>
        <name>substrate</name>
    </ligand>
</feature>
<reference evidence="8 9" key="1">
    <citation type="submission" date="2017-03" db="EMBL/GenBank/DDBJ databases">
        <authorList>
            <person name="Afonso C.L."/>
            <person name="Miller P.J."/>
            <person name="Scott M.A."/>
            <person name="Spackman E."/>
            <person name="Goraichik I."/>
            <person name="Dimitrov K.M."/>
            <person name="Suarez D.L."/>
            <person name="Swayne D.E."/>
        </authorList>
    </citation>
    <scope>NUCLEOTIDE SEQUENCE [LARGE SCALE GENOMIC DNA]</scope>
    <source>
        <strain evidence="8">SB41UT1</strain>
    </source>
</reference>
<dbReference type="GO" id="GO:0008881">
    <property type="term" value="F:glutamate racemase activity"/>
    <property type="evidence" value="ECO:0007669"/>
    <property type="project" value="UniProtKB-UniRule"/>
</dbReference>
<evidence type="ECO:0000256" key="7">
    <source>
        <dbReference type="HAMAP-Rule" id="MF_00258"/>
    </source>
</evidence>
<dbReference type="InterPro" id="IPR018187">
    <property type="entry name" value="Asp/Glu_racemase_AS_1"/>
</dbReference>
<dbReference type="NCBIfam" id="TIGR00067">
    <property type="entry name" value="glut_race"/>
    <property type="match status" value="1"/>
</dbReference>
<comment type="similarity">
    <text evidence="7">Belongs to the aspartate/glutamate racemases family.</text>
</comment>
<dbReference type="GO" id="GO:0071555">
    <property type="term" value="P:cell wall organization"/>
    <property type="evidence" value="ECO:0007669"/>
    <property type="project" value="UniProtKB-KW"/>
</dbReference>
<dbReference type="PROSITE" id="PS00923">
    <property type="entry name" value="ASP_GLU_RACEMASE_1"/>
    <property type="match status" value="1"/>
</dbReference>
<comment type="function">
    <text evidence="7">Provides the (R)-glutamate required for cell wall biosynthesis.</text>
</comment>
<feature type="binding site" evidence="7">
    <location>
        <begin position="40"/>
        <end position="41"/>
    </location>
    <ligand>
        <name>substrate</name>
    </ligand>
</feature>
<dbReference type="PROSITE" id="PS00924">
    <property type="entry name" value="ASP_GLU_RACEMASE_2"/>
    <property type="match status" value="1"/>
</dbReference>
<dbReference type="UniPathway" id="UPA00219"/>
<feature type="binding site" evidence="7">
    <location>
        <begin position="73"/>
        <end position="74"/>
    </location>
    <ligand>
        <name>substrate</name>
    </ligand>
</feature>
<evidence type="ECO:0000313" key="8">
    <source>
        <dbReference type="EMBL" id="SMA46739.1"/>
    </source>
</evidence>
<evidence type="ECO:0000256" key="4">
    <source>
        <dbReference type="ARBA" id="ARBA00022984"/>
    </source>
</evidence>
<dbReference type="PANTHER" id="PTHR21198:SF2">
    <property type="entry name" value="GLUTAMATE RACEMASE"/>
    <property type="match status" value="1"/>
</dbReference>
<gene>
    <name evidence="7 8" type="primary">murI</name>
    <name evidence="8" type="ORF">EHSB41UT_02251</name>
</gene>
<dbReference type="FunFam" id="3.40.50.1860:FF:000001">
    <property type="entry name" value="Glutamate racemase"/>
    <property type="match status" value="1"/>
</dbReference>
<dbReference type="RefSeq" id="WP_165767229.1">
    <property type="nucleotide sequence ID" value="NZ_CBCSCN010000002.1"/>
</dbReference>
<name>A0A1X7AK38_9GAMM</name>
<protein>
    <recommendedName>
        <fullName evidence="2 7">Glutamate racemase</fullName>
        <ecNumber evidence="2 7">5.1.1.3</ecNumber>
    </recommendedName>
</protein>
<keyword evidence="4 7" id="KW-0573">Peptidoglycan synthesis</keyword>
<accession>A0A1X7AK38</accession>
<dbReference type="InterPro" id="IPR001920">
    <property type="entry name" value="Asp/Glu_race"/>
</dbReference>